<organism evidence="2 3">
    <name type="scientific">Pseudolactococcus piscium MKFS47</name>
    <dbReference type="NCBI Taxonomy" id="297352"/>
    <lineage>
        <taxon>Bacteria</taxon>
        <taxon>Bacillati</taxon>
        <taxon>Bacillota</taxon>
        <taxon>Bacilli</taxon>
        <taxon>Lactobacillales</taxon>
        <taxon>Streptococcaceae</taxon>
        <taxon>Pseudolactococcus</taxon>
    </lineage>
</organism>
<feature type="region of interest" description="Disordered" evidence="1">
    <location>
        <begin position="1"/>
        <end position="41"/>
    </location>
</feature>
<feature type="region of interest" description="Disordered" evidence="1">
    <location>
        <begin position="81"/>
        <end position="120"/>
    </location>
</feature>
<dbReference type="AlphaFoldDB" id="A0A0D6DY93"/>
<dbReference type="RefSeq" id="WP_047915790.1">
    <property type="nucleotide sequence ID" value="NZ_LN774769.1"/>
</dbReference>
<evidence type="ECO:0000313" key="2">
    <source>
        <dbReference type="EMBL" id="CEN28715.1"/>
    </source>
</evidence>
<dbReference type="HOGENOM" id="CLU_2046699_0_0_9"/>
<evidence type="ECO:0000313" key="3">
    <source>
        <dbReference type="Proteomes" id="UP000033166"/>
    </source>
</evidence>
<dbReference type="KEGG" id="lpk:LACPI_1515"/>
<dbReference type="EMBL" id="LN774769">
    <property type="protein sequence ID" value="CEN28715.1"/>
    <property type="molecule type" value="Genomic_DNA"/>
</dbReference>
<gene>
    <name evidence="2" type="ORF">LACPI_1515</name>
</gene>
<sequence length="120" mass="13555">MIDEIVGQAKQNQSEYHGNQFKKVDLAPVEPKSTTGRTDQKLADIAGVGKMTVTRMKKVKRESPELYEQVVKGERSITGAYNELPTTVTPKKSSEYPSHQKPTTKFTIPESEPWHLMIPR</sequence>
<protein>
    <submittedName>
        <fullName evidence="2">Uncharacterized protein</fullName>
    </submittedName>
</protein>
<reference evidence="3" key="1">
    <citation type="submission" date="2015-01" db="EMBL/GenBank/DDBJ databases">
        <authorList>
            <person name="Andreevskaya M."/>
        </authorList>
    </citation>
    <scope>NUCLEOTIDE SEQUENCE [LARGE SCALE GENOMIC DNA]</scope>
    <source>
        <strain evidence="3">MKFS47</strain>
    </source>
</reference>
<proteinExistence type="predicted"/>
<feature type="compositionally biased region" description="Polar residues" evidence="1">
    <location>
        <begin position="84"/>
        <end position="106"/>
    </location>
</feature>
<accession>A0A0D6DY93</accession>
<name>A0A0D6DY93_9LACT</name>
<dbReference type="Proteomes" id="UP000033166">
    <property type="component" value="Chromosome I"/>
</dbReference>
<evidence type="ECO:0000256" key="1">
    <source>
        <dbReference type="SAM" id="MobiDB-lite"/>
    </source>
</evidence>